<organism evidence="1 2">
    <name type="scientific">Streptomyces avermitilis</name>
    <dbReference type="NCBI Taxonomy" id="33903"/>
    <lineage>
        <taxon>Bacteria</taxon>
        <taxon>Bacillati</taxon>
        <taxon>Actinomycetota</taxon>
        <taxon>Actinomycetes</taxon>
        <taxon>Kitasatosporales</taxon>
        <taxon>Streptomycetaceae</taxon>
        <taxon>Streptomyces</taxon>
    </lineage>
</organism>
<dbReference type="Proteomes" id="UP000302139">
    <property type="component" value="Unassembled WGS sequence"/>
</dbReference>
<reference evidence="1 2" key="1">
    <citation type="submission" date="2019-04" db="EMBL/GenBank/DDBJ databases">
        <title>Draft genome sequences of Streptomyces avermitilis NBRC 14893.</title>
        <authorList>
            <person name="Komaki H."/>
            <person name="Tamura T."/>
            <person name="Hosoyama A."/>
        </authorList>
    </citation>
    <scope>NUCLEOTIDE SEQUENCE [LARGE SCALE GENOMIC DNA]</scope>
    <source>
        <strain evidence="1 2">NBRC 14893</strain>
    </source>
</reference>
<accession>A0A4D4LWE2</accession>
<dbReference type="AlphaFoldDB" id="A0A4D4LWE2"/>
<protein>
    <recommendedName>
        <fullName evidence="3">DGQHR domain-containing protein</fullName>
    </recommendedName>
</protein>
<comment type="caution">
    <text evidence="1">The sequence shown here is derived from an EMBL/GenBank/DDBJ whole genome shotgun (WGS) entry which is preliminary data.</text>
</comment>
<sequence length="509" mass="55738">MRIECLRSSISSGGKVFPIYIGFASAADISNIAIAPAFTRQTDHQQIAANITAQPVRDWQRPINYDRVDQIAEVFNNSGALMPNPVLLAKNAFTSGISIRPKRIDSTSYSTGTFIVDVPEDVKDPSQKPLWILDGQHRITGLSRSAQSGDPVPVVLLLDDGSNAYSSPLLANLFAQVTTAATKLDELHNEWLTYAFNLGKYATSRNASDAAKRAFETVVELCRTPAFRGEANPFFNNVQFNEHRPASPTFGGFSFKCNALGDLVSRHYYNLPVQHRVHLNPSELAAELSHAYIALHQTVGNHASSVFFGKAQSQQTIMQEAFLVGVLARALTYGSTADYRSLLQELKFQNTNWDFSWVRALSGPANTVSKRIARNVLEDALVRGALPEASGNLADHLKGNGAAVVLTFSRLTPAGRPAKQGKEQYKMLRGATGSHNAGTTTHVKATEQTSNVGDFEILDAKTVGRPLRYKEIEGRGLCLNGEYSNPLEIVVVMKHYGDLSSQSELQINW</sequence>
<gene>
    <name evidence="1" type="ORF">SAV14893_030990</name>
</gene>
<dbReference type="GeneID" id="41545236"/>
<evidence type="ECO:0000313" key="2">
    <source>
        <dbReference type="Proteomes" id="UP000302139"/>
    </source>
</evidence>
<evidence type="ECO:0000313" key="1">
    <source>
        <dbReference type="EMBL" id="GDY63706.1"/>
    </source>
</evidence>
<evidence type="ECO:0008006" key="3">
    <source>
        <dbReference type="Google" id="ProtNLM"/>
    </source>
</evidence>
<dbReference type="RefSeq" id="WP_010985174.1">
    <property type="nucleotide sequence ID" value="NZ_BAABTN010000080.1"/>
</dbReference>
<dbReference type="EMBL" id="BJHX01000001">
    <property type="protein sequence ID" value="GDY63706.1"/>
    <property type="molecule type" value="Genomic_DNA"/>
</dbReference>
<proteinExistence type="predicted"/>
<name>A0A4D4LWE2_STRAX</name>